<dbReference type="Gene3D" id="1.20.1600.10">
    <property type="entry name" value="Outer membrane efflux proteins (OEP)"/>
    <property type="match status" value="1"/>
</dbReference>
<dbReference type="AlphaFoldDB" id="A0A1A7BXW3"/>
<dbReference type="GO" id="GO:0015562">
    <property type="term" value="F:efflux transmembrane transporter activity"/>
    <property type="evidence" value="ECO:0007669"/>
    <property type="project" value="InterPro"/>
</dbReference>
<protein>
    <submittedName>
        <fullName evidence="2">Outer membrane protein TolC</fullName>
    </submittedName>
</protein>
<comment type="caution">
    <text evidence="2">The sequence shown here is derived from an EMBL/GenBank/DDBJ whole genome shotgun (WGS) entry which is preliminary data.</text>
</comment>
<dbReference type="SUPFAM" id="SSF56954">
    <property type="entry name" value="Outer membrane efflux proteins (OEP)"/>
    <property type="match status" value="1"/>
</dbReference>
<name>A0A1A7BXW3_9BURK</name>
<organism evidence="2 3">
    <name type="scientific">Janthinobacterium psychrotolerans</name>
    <dbReference type="NCBI Taxonomy" id="1747903"/>
    <lineage>
        <taxon>Bacteria</taxon>
        <taxon>Pseudomonadati</taxon>
        <taxon>Pseudomonadota</taxon>
        <taxon>Betaproteobacteria</taxon>
        <taxon>Burkholderiales</taxon>
        <taxon>Oxalobacteraceae</taxon>
        <taxon>Janthinobacterium</taxon>
    </lineage>
</organism>
<dbReference type="EMBL" id="LOCQ01000057">
    <property type="protein sequence ID" value="OBV38461.1"/>
    <property type="molecule type" value="Genomic_DNA"/>
</dbReference>
<dbReference type="Pfam" id="PF02321">
    <property type="entry name" value="OEP"/>
    <property type="match status" value="1"/>
</dbReference>
<dbReference type="STRING" id="1747903.ASR47_100661"/>
<keyword evidence="3" id="KW-1185">Reference proteome</keyword>
<dbReference type="PATRIC" id="fig|1747903.4.peg.2010"/>
<dbReference type="Proteomes" id="UP000092713">
    <property type="component" value="Unassembled WGS sequence"/>
</dbReference>
<sequence length="461" mass="49842">MNTRGIEMANFHSYLRLTRLTPLAAALLLAGCASFSPDGGMAEVAALADARTGVPDALSAGDGEDRLAPLLAQPLSADGAVRIALMNNPGMKSALAALGASEADLVQSGRLRNPGLSFGRSHGSEGHEIERGVSVDLAGLLTMPMRLNIERGRFEQAKLQAASQAVQLASDTRRAYFTAVAAVQTEQFMQRALVSAEAGAQLATRLRQAGNWSRLDQARQQVFYADAVSDLARARHQATAARERLTRLLGLWGRQAAFALPERLPELPARAEEAANIEAQAMEQRLDVQMSKLDAQATASALGLSRVTRFVNVLEVGYTSKSTSAAPRENGYEVALELPLFDWGTARQARAQAIYEQALQRTAGTAVNARSQVREAYSSYRTAYDLARHYRDEVVPLRKTISHEVLLRYNGMLASVFELLSDAREQVASVNAAIDTQRDFWIAQTELQSAINGSGVSTSKD</sequence>
<dbReference type="InterPro" id="IPR003423">
    <property type="entry name" value="OMP_efflux"/>
</dbReference>
<evidence type="ECO:0000313" key="2">
    <source>
        <dbReference type="EMBL" id="OBV38461.1"/>
    </source>
</evidence>
<dbReference type="PANTHER" id="PTHR30203:SF24">
    <property type="entry name" value="BLR4935 PROTEIN"/>
    <property type="match status" value="1"/>
</dbReference>
<reference evidence="2 3" key="1">
    <citation type="submission" date="2016-04" db="EMBL/GenBank/DDBJ databases">
        <title>Draft genome sequence of Janthinobacterium psychrotolerans sp. nov., isolated from freshwater sediments in Denmark.</title>
        <authorList>
            <person name="Gong X."/>
            <person name="Skrivergaard S."/>
            <person name="Korsgaard B.S."/>
            <person name="Schreiber L."/>
            <person name="Marshall I.P."/>
            <person name="Finster K."/>
            <person name="Schramm A."/>
        </authorList>
    </citation>
    <scope>NUCLEOTIDE SEQUENCE [LARGE SCALE GENOMIC DNA]</scope>
    <source>
        <strain evidence="2 3">S3-2</strain>
    </source>
</reference>
<evidence type="ECO:0000256" key="1">
    <source>
        <dbReference type="ARBA" id="ARBA00007613"/>
    </source>
</evidence>
<comment type="similarity">
    <text evidence="1">Belongs to the outer membrane factor (OMF) (TC 1.B.17) family.</text>
</comment>
<proteinExistence type="inferred from homology"/>
<evidence type="ECO:0000313" key="3">
    <source>
        <dbReference type="Proteomes" id="UP000092713"/>
    </source>
</evidence>
<dbReference type="InterPro" id="IPR010131">
    <property type="entry name" value="MdtP/NodT-like"/>
</dbReference>
<accession>A0A1A7BXW3</accession>
<gene>
    <name evidence="2" type="ORF">ASR47_100661</name>
</gene>
<dbReference type="PROSITE" id="PS51257">
    <property type="entry name" value="PROKAR_LIPOPROTEIN"/>
    <property type="match status" value="1"/>
</dbReference>
<dbReference type="PANTHER" id="PTHR30203">
    <property type="entry name" value="OUTER MEMBRANE CATION EFFLUX PROTEIN"/>
    <property type="match status" value="1"/>
</dbReference>